<dbReference type="GO" id="GO:0015193">
    <property type="term" value="F:L-proline transmembrane transporter activity"/>
    <property type="evidence" value="ECO:0007669"/>
    <property type="project" value="TreeGrafter"/>
</dbReference>
<feature type="region of interest" description="Disordered" evidence="5">
    <location>
        <begin position="1"/>
        <end position="40"/>
    </location>
</feature>
<dbReference type="GO" id="GO:0005280">
    <property type="term" value="F:amino acid:proton symporter activity"/>
    <property type="evidence" value="ECO:0007669"/>
    <property type="project" value="TreeGrafter"/>
</dbReference>
<feature type="transmembrane region" description="Helical" evidence="6">
    <location>
        <begin position="257"/>
        <end position="277"/>
    </location>
</feature>
<feature type="transmembrane region" description="Helical" evidence="6">
    <location>
        <begin position="141"/>
        <end position="160"/>
    </location>
</feature>
<dbReference type="PANTHER" id="PTHR22950:SF188">
    <property type="entry name" value="PROTON-COUPLED AMINO ACID TRANSPORTER 1"/>
    <property type="match status" value="1"/>
</dbReference>
<feature type="transmembrane region" description="Helical" evidence="6">
    <location>
        <begin position="76"/>
        <end position="100"/>
    </location>
</feature>
<feature type="domain" description="Amino acid transporter transmembrane" evidence="7">
    <location>
        <begin position="47"/>
        <end position="386"/>
    </location>
</feature>
<evidence type="ECO:0000256" key="2">
    <source>
        <dbReference type="ARBA" id="ARBA00022692"/>
    </source>
</evidence>
<evidence type="ECO:0000313" key="9">
    <source>
        <dbReference type="Proteomes" id="UP001221898"/>
    </source>
</evidence>
<dbReference type="EMBL" id="JAINUG010000130">
    <property type="protein sequence ID" value="KAJ8394035.1"/>
    <property type="molecule type" value="Genomic_DNA"/>
</dbReference>
<evidence type="ECO:0000256" key="4">
    <source>
        <dbReference type="ARBA" id="ARBA00023136"/>
    </source>
</evidence>
<keyword evidence="2 6" id="KW-0812">Transmembrane</keyword>
<reference evidence="8" key="1">
    <citation type="journal article" date="2023" name="Science">
        <title>Genome structures resolve the early diversification of teleost fishes.</title>
        <authorList>
            <person name="Parey E."/>
            <person name="Louis A."/>
            <person name="Montfort J."/>
            <person name="Bouchez O."/>
            <person name="Roques C."/>
            <person name="Iampietro C."/>
            <person name="Lluch J."/>
            <person name="Castinel A."/>
            <person name="Donnadieu C."/>
            <person name="Desvignes T."/>
            <person name="Floi Bucao C."/>
            <person name="Jouanno E."/>
            <person name="Wen M."/>
            <person name="Mejri S."/>
            <person name="Dirks R."/>
            <person name="Jansen H."/>
            <person name="Henkel C."/>
            <person name="Chen W.J."/>
            <person name="Zahm M."/>
            <person name="Cabau C."/>
            <person name="Klopp C."/>
            <person name="Thompson A.W."/>
            <person name="Robinson-Rechavi M."/>
            <person name="Braasch I."/>
            <person name="Lecointre G."/>
            <person name="Bobe J."/>
            <person name="Postlethwait J.H."/>
            <person name="Berthelot C."/>
            <person name="Roest Crollius H."/>
            <person name="Guiguen Y."/>
        </authorList>
    </citation>
    <scope>NUCLEOTIDE SEQUENCE</scope>
    <source>
        <strain evidence="8">NC1722</strain>
    </source>
</reference>
<proteinExistence type="predicted"/>
<evidence type="ECO:0000256" key="6">
    <source>
        <dbReference type="SAM" id="Phobius"/>
    </source>
</evidence>
<feature type="transmembrane region" description="Helical" evidence="6">
    <location>
        <begin position="193"/>
        <end position="209"/>
    </location>
</feature>
<dbReference type="GO" id="GO:0015180">
    <property type="term" value="F:L-alanine transmembrane transporter activity"/>
    <property type="evidence" value="ECO:0007669"/>
    <property type="project" value="TreeGrafter"/>
</dbReference>
<keyword evidence="4 6" id="KW-0472">Membrane</keyword>
<protein>
    <recommendedName>
        <fullName evidence="7">Amino acid transporter transmembrane domain-containing protein</fullName>
    </recommendedName>
</protein>
<comment type="caution">
    <text evidence="8">The sequence shown here is derived from an EMBL/GenBank/DDBJ whole genome shotgun (WGS) entry which is preliminary data.</text>
</comment>
<organism evidence="8 9">
    <name type="scientific">Aldrovandia affinis</name>
    <dbReference type="NCBI Taxonomy" id="143900"/>
    <lineage>
        <taxon>Eukaryota</taxon>
        <taxon>Metazoa</taxon>
        <taxon>Chordata</taxon>
        <taxon>Craniata</taxon>
        <taxon>Vertebrata</taxon>
        <taxon>Euteleostomi</taxon>
        <taxon>Actinopterygii</taxon>
        <taxon>Neopterygii</taxon>
        <taxon>Teleostei</taxon>
        <taxon>Notacanthiformes</taxon>
        <taxon>Halosauridae</taxon>
        <taxon>Aldrovandia</taxon>
    </lineage>
</organism>
<evidence type="ECO:0000256" key="3">
    <source>
        <dbReference type="ARBA" id="ARBA00022989"/>
    </source>
</evidence>
<evidence type="ECO:0000313" key="8">
    <source>
        <dbReference type="EMBL" id="KAJ8394035.1"/>
    </source>
</evidence>
<dbReference type="AlphaFoldDB" id="A0AAD7WEV9"/>
<gene>
    <name evidence="8" type="ORF">AAFF_G00053790</name>
</gene>
<evidence type="ECO:0000259" key="7">
    <source>
        <dbReference type="Pfam" id="PF01490"/>
    </source>
</evidence>
<accession>A0AAD7WEV9</accession>
<dbReference type="Proteomes" id="UP001221898">
    <property type="component" value="Unassembled WGS sequence"/>
</dbReference>
<feature type="transmembrane region" description="Helical" evidence="6">
    <location>
        <begin position="216"/>
        <end position="237"/>
    </location>
</feature>
<feature type="transmembrane region" description="Helical" evidence="6">
    <location>
        <begin position="333"/>
        <end position="354"/>
    </location>
</feature>
<name>A0AAD7WEV9_9TELE</name>
<dbReference type="InterPro" id="IPR013057">
    <property type="entry name" value="AA_transpt_TM"/>
</dbReference>
<keyword evidence="9" id="KW-1185">Reference proteome</keyword>
<feature type="transmembrane region" description="Helical" evidence="6">
    <location>
        <begin position="289"/>
        <end position="321"/>
    </location>
</feature>
<keyword evidence="3 6" id="KW-1133">Transmembrane helix</keyword>
<evidence type="ECO:0000256" key="1">
    <source>
        <dbReference type="ARBA" id="ARBA00004141"/>
    </source>
</evidence>
<dbReference type="GO" id="GO:0005774">
    <property type="term" value="C:vacuolar membrane"/>
    <property type="evidence" value="ECO:0007669"/>
    <property type="project" value="TreeGrafter"/>
</dbReference>
<dbReference type="Pfam" id="PF01490">
    <property type="entry name" value="Aa_trans"/>
    <property type="match status" value="1"/>
</dbReference>
<dbReference type="PANTHER" id="PTHR22950">
    <property type="entry name" value="AMINO ACID TRANSPORTER"/>
    <property type="match status" value="1"/>
</dbReference>
<sequence>MDSSSTADDVSIIKEETPVEEADLPSAYLSGPDKSRSEYEQLGGKTGTTFFQTLIHLLKGNIGTGLLGLPLAVKNAGIVLGPISLFVMGIVAVHCMSLLVKCSHHLSTKLDKPSLNYGEAMEHGMENVPFLRRHSVWGRHVANLFLIITQLGFCCVYFVFLSDNIKQVVEAANGTTMDCHSNQTAVLVPSFDSRLYMLCFLPFIILLVFTPNLKYLAPFSLVANLAMCVSLVLIYWYSITNIPFPVSLPYVGNLKDYPLFFGTAIFAFEGIGVVLPLENKMQNPQRFSLVLYLGMAMVTFLYISLGTIGYLCFGASIGASITLNLPNCWRYQAVKILYCFGIFITYALQFYVPADILTPVAVDRVRERWKLPVDLLVRTALVILTCEVTDPFMFCFLHIDSFDNALGPTEDDRAQFCQGSWGVAPVLSRKTRPARGAAPSGWREAEGERLAAPRFNCACIQLADSGRAGGQRDFAACGD</sequence>
<comment type="subcellular location">
    <subcellularLocation>
        <location evidence="1">Membrane</location>
        <topology evidence="1">Multi-pass membrane protein</topology>
    </subcellularLocation>
</comment>
<dbReference type="GO" id="GO:0015187">
    <property type="term" value="F:glycine transmembrane transporter activity"/>
    <property type="evidence" value="ECO:0007669"/>
    <property type="project" value="TreeGrafter"/>
</dbReference>
<evidence type="ECO:0000256" key="5">
    <source>
        <dbReference type="SAM" id="MobiDB-lite"/>
    </source>
</evidence>